<evidence type="ECO:0000313" key="2">
    <source>
        <dbReference type="Proteomes" id="UP001283361"/>
    </source>
</evidence>
<dbReference type="AlphaFoldDB" id="A0AAE0ZH62"/>
<organism evidence="1 2">
    <name type="scientific">Elysia crispata</name>
    <name type="common">lettuce slug</name>
    <dbReference type="NCBI Taxonomy" id="231223"/>
    <lineage>
        <taxon>Eukaryota</taxon>
        <taxon>Metazoa</taxon>
        <taxon>Spiralia</taxon>
        <taxon>Lophotrochozoa</taxon>
        <taxon>Mollusca</taxon>
        <taxon>Gastropoda</taxon>
        <taxon>Heterobranchia</taxon>
        <taxon>Euthyneura</taxon>
        <taxon>Panpulmonata</taxon>
        <taxon>Sacoglossa</taxon>
        <taxon>Placobranchoidea</taxon>
        <taxon>Plakobranchidae</taxon>
        <taxon>Elysia</taxon>
    </lineage>
</organism>
<accession>A0AAE0ZH62</accession>
<keyword evidence="2" id="KW-1185">Reference proteome</keyword>
<evidence type="ECO:0000313" key="1">
    <source>
        <dbReference type="EMBL" id="KAK3768831.1"/>
    </source>
</evidence>
<name>A0AAE0ZH62_9GAST</name>
<sequence length="87" mass="10533">MRRRFHILTEKMLYHQDRCWWCQEEKRKSLDITIWFLLYPVRGLVAVPGTIPLRQLVSLYDVPCSQRDIHWSSFHQHGDTGCLARHR</sequence>
<gene>
    <name evidence="1" type="ORF">RRG08_067244</name>
</gene>
<reference evidence="1" key="1">
    <citation type="journal article" date="2023" name="G3 (Bethesda)">
        <title>A reference genome for the long-term kleptoplast-retaining sea slug Elysia crispata morphotype clarki.</title>
        <authorList>
            <person name="Eastman K.E."/>
            <person name="Pendleton A.L."/>
            <person name="Shaikh M.A."/>
            <person name="Suttiyut T."/>
            <person name="Ogas R."/>
            <person name="Tomko P."/>
            <person name="Gavelis G."/>
            <person name="Widhalm J.R."/>
            <person name="Wisecaver J.H."/>
        </authorList>
    </citation>
    <scope>NUCLEOTIDE SEQUENCE</scope>
    <source>
        <strain evidence="1">ECLA1</strain>
    </source>
</reference>
<dbReference type="EMBL" id="JAWDGP010004013">
    <property type="protein sequence ID" value="KAK3768831.1"/>
    <property type="molecule type" value="Genomic_DNA"/>
</dbReference>
<comment type="caution">
    <text evidence="1">The sequence shown here is derived from an EMBL/GenBank/DDBJ whole genome shotgun (WGS) entry which is preliminary data.</text>
</comment>
<proteinExistence type="predicted"/>
<dbReference type="Proteomes" id="UP001283361">
    <property type="component" value="Unassembled WGS sequence"/>
</dbReference>
<protein>
    <submittedName>
        <fullName evidence="1">Uncharacterized protein</fullName>
    </submittedName>
</protein>